<gene>
    <name evidence="1" type="ORF">M3M37_02440</name>
</gene>
<dbReference type="Proteomes" id="UP001056164">
    <property type="component" value="Chromosome"/>
</dbReference>
<accession>A0ABY5BX63</accession>
<organism evidence="1 2">
    <name type="scientific">Fructilactobacillus carniphilus</name>
    <dbReference type="NCBI Taxonomy" id="2940297"/>
    <lineage>
        <taxon>Bacteria</taxon>
        <taxon>Bacillati</taxon>
        <taxon>Bacillota</taxon>
        <taxon>Bacilli</taxon>
        <taxon>Lactobacillales</taxon>
        <taxon>Lactobacillaceae</taxon>
        <taxon>Fructilactobacillus</taxon>
    </lineage>
</organism>
<proteinExistence type="predicted"/>
<dbReference type="RefSeq" id="WP_252795573.1">
    <property type="nucleotide sequence ID" value="NZ_CP097121.1"/>
</dbReference>
<evidence type="ECO:0000313" key="2">
    <source>
        <dbReference type="Proteomes" id="UP001056164"/>
    </source>
</evidence>
<name>A0ABY5BX63_9LACO</name>
<reference evidence="1" key="1">
    <citation type="submission" date="2022-05" db="EMBL/GenBank/DDBJ databases">
        <authorList>
            <person name="Oliphant S.A."/>
            <person name="Watson-Haigh N.S."/>
            <person name="Sumby K.M."/>
            <person name="Gardner J.M."/>
            <person name="Jiranek V."/>
        </authorList>
    </citation>
    <scope>NUCLEOTIDE SEQUENCE</scope>
    <source>
        <strain evidence="1">KI4_A6</strain>
    </source>
</reference>
<protein>
    <submittedName>
        <fullName evidence="1">Uncharacterized protein</fullName>
    </submittedName>
</protein>
<sequence length="114" mass="14224">MADKHNWNEIHDWLKHKYEAGHFQQPYDWKQQAKFTNANYNESTTSKRKSDWELGSKQAQQEWQTNQHYQWHWIVLGAVFRWINPLFRGRFQEIIDYITGYKETWKRLKQHNWL</sequence>
<keyword evidence="2" id="KW-1185">Reference proteome</keyword>
<dbReference type="EMBL" id="CP097121">
    <property type="protein sequence ID" value="USS91087.1"/>
    <property type="molecule type" value="Genomic_DNA"/>
</dbReference>
<evidence type="ECO:0000313" key="1">
    <source>
        <dbReference type="EMBL" id="USS91087.1"/>
    </source>
</evidence>